<keyword evidence="3" id="KW-1185">Reference proteome</keyword>
<reference evidence="2 3" key="1">
    <citation type="submission" date="2022-03" db="EMBL/GenBank/DDBJ databases">
        <title>Agromyces sp. isolated from the gut of P. brevitarsis seulensis larvae.</title>
        <authorList>
            <person name="Won M."/>
            <person name="Kwon S.-W."/>
        </authorList>
    </citation>
    <scope>NUCLEOTIDE SEQUENCE [LARGE SCALE GENOMIC DNA]</scope>
    <source>
        <strain evidence="2 3">KACC 16215</strain>
    </source>
</reference>
<accession>A0ABY4AVZ4</accession>
<organism evidence="2 3">
    <name type="scientific">Agromyces soli</name>
    <dbReference type="NCBI Taxonomy" id="659012"/>
    <lineage>
        <taxon>Bacteria</taxon>
        <taxon>Bacillati</taxon>
        <taxon>Actinomycetota</taxon>
        <taxon>Actinomycetes</taxon>
        <taxon>Micrococcales</taxon>
        <taxon>Microbacteriaceae</taxon>
        <taxon>Agromyces</taxon>
    </lineage>
</organism>
<proteinExistence type="predicted"/>
<evidence type="ECO:0000256" key="1">
    <source>
        <dbReference type="SAM" id="MobiDB-lite"/>
    </source>
</evidence>
<feature type="compositionally biased region" description="Low complexity" evidence="1">
    <location>
        <begin position="78"/>
        <end position="88"/>
    </location>
</feature>
<feature type="compositionally biased region" description="Low complexity" evidence="1">
    <location>
        <begin position="62"/>
        <end position="71"/>
    </location>
</feature>
<dbReference type="Proteomes" id="UP000831304">
    <property type="component" value="Chromosome"/>
</dbReference>
<gene>
    <name evidence="2" type="ORF">MTP13_00605</name>
</gene>
<name>A0ABY4AVZ4_9MICO</name>
<evidence type="ECO:0000313" key="2">
    <source>
        <dbReference type="EMBL" id="UOE26311.1"/>
    </source>
</evidence>
<dbReference type="EMBL" id="CP094533">
    <property type="protein sequence ID" value="UOE26311.1"/>
    <property type="molecule type" value="Genomic_DNA"/>
</dbReference>
<feature type="region of interest" description="Disordered" evidence="1">
    <location>
        <begin position="62"/>
        <end position="89"/>
    </location>
</feature>
<sequence>MPESEYEPRRARRAKIALAIAAALTIVAVGGGAAFAMTSAAVVAENEAQAGQLVELPAVTPAAPTAAPPTDGADDDAGSGVSDASADAGFPVYDADTDIATIPRAAEDPDPANTEIWLTQQRIIAQCMREQGYEHRYTAYWLVSGDPALIQDALGNPSSDEYTLALWGDTGGGDEYRWEEAGCHGYAVHVTGMDDAN</sequence>
<evidence type="ECO:0000313" key="3">
    <source>
        <dbReference type="Proteomes" id="UP000831304"/>
    </source>
</evidence>
<protein>
    <submittedName>
        <fullName evidence="2">Uncharacterized protein</fullName>
    </submittedName>
</protein>
<dbReference type="RefSeq" id="WP_243569141.1">
    <property type="nucleotide sequence ID" value="NZ_BAAARD010000005.1"/>
</dbReference>